<accession>A0ABN9X5M4</accession>
<feature type="chain" id="PRO_5045513381" evidence="1">
    <location>
        <begin position="18"/>
        <end position="108"/>
    </location>
</feature>
<name>A0ABN9X5M4_9DINO</name>
<feature type="signal peptide" evidence="1">
    <location>
        <begin position="1"/>
        <end position="17"/>
    </location>
</feature>
<dbReference type="EMBL" id="CAUYUJ010019838">
    <property type="protein sequence ID" value="CAK0894041.1"/>
    <property type="molecule type" value="Genomic_DNA"/>
</dbReference>
<dbReference type="Proteomes" id="UP001189429">
    <property type="component" value="Unassembled WGS sequence"/>
</dbReference>
<evidence type="ECO:0000313" key="3">
    <source>
        <dbReference type="Proteomes" id="UP001189429"/>
    </source>
</evidence>
<protein>
    <submittedName>
        <fullName evidence="2">Uncharacterized protein</fullName>
    </submittedName>
</protein>
<comment type="caution">
    <text evidence="2">The sequence shown here is derived from an EMBL/GenBank/DDBJ whole genome shotgun (WGS) entry which is preliminary data.</text>
</comment>
<evidence type="ECO:0000313" key="2">
    <source>
        <dbReference type="EMBL" id="CAK0894041.1"/>
    </source>
</evidence>
<sequence>MLFRTAALLLLAAAAAADPALRGPAAAATGELEHAEHEAALVERATYESDLRAADVPKVDDMPKTVELGKTEEVNPYMTNGATAEALFALFSMVALMICWIECCKAAK</sequence>
<keyword evidence="1" id="KW-0732">Signal</keyword>
<keyword evidence="3" id="KW-1185">Reference proteome</keyword>
<proteinExistence type="predicted"/>
<gene>
    <name evidence="2" type="ORF">PCOR1329_LOCUS73191</name>
</gene>
<evidence type="ECO:0000256" key="1">
    <source>
        <dbReference type="SAM" id="SignalP"/>
    </source>
</evidence>
<organism evidence="2 3">
    <name type="scientific">Prorocentrum cordatum</name>
    <dbReference type="NCBI Taxonomy" id="2364126"/>
    <lineage>
        <taxon>Eukaryota</taxon>
        <taxon>Sar</taxon>
        <taxon>Alveolata</taxon>
        <taxon>Dinophyceae</taxon>
        <taxon>Prorocentrales</taxon>
        <taxon>Prorocentraceae</taxon>
        <taxon>Prorocentrum</taxon>
    </lineage>
</organism>
<reference evidence="2" key="1">
    <citation type="submission" date="2023-10" db="EMBL/GenBank/DDBJ databases">
        <authorList>
            <person name="Chen Y."/>
            <person name="Shah S."/>
            <person name="Dougan E. K."/>
            <person name="Thang M."/>
            <person name="Chan C."/>
        </authorList>
    </citation>
    <scope>NUCLEOTIDE SEQUENCE [LARGE SCALE GENOMIC DNA]</scope>
</reference>